<dbReference type="Proteomes" id="UP001525890">
    <property type="component" value="Unassembled WGS sequence"/>
</dbReference>
<dbReference type="Gene3D" id="2.130.10.10">
    <property type="entry name" value="YVTN repeat-like/Quinoprotein amine dehydrogenase"/>
    <property type="match status" value="3"/>
</dbReference>
<dbReference type="CDD" id="cd00200">
    <property type="entry name" value="WD40"/>
    <property type="match status" value="1"/>
</dbReference>
<evidence type="ECO:0000256" key="4">
    <source>
        <dbReference type="SAM" id="Coils"/>
    </source>
</evidence>
<proteinExistence type="predicted"/>
<evidence type="ECO:0000313" key="6">
    <source>
        <dbReference type="Proteomes" id="UP001525890"/>
    </source>
</evidence>
<dbReference type="EMBL" id="JAMXFF010000037">
    <property type="protein sequence ID" value="MCT7968801.1"/>
    <property type="molecule type" value="Genomic_DNA"/>
</dbReference>
<sequence>MNRVSLGAFKCPVCGTEYVQGEQTLCPTCGWDVTLDPPLMPGELPEANSPGEGTKLFWARNVWALVQERDSAVKQLEWKLADIEGQLSKVWERLDRAGKERINAQEQVDRLLFESEEVRQQRARLELEINHERQERLARDQELESRLDQVFSELQQSNGDRSQNFQSLHPLQSSSNPMIEPQDLKDLLANLHQEIARLKPPAEAESSLKIQELTNQLTESQAEQLNLTNKLISEQKKSASFQEKIKELNAELEAKSRANEAVEFEAEMVNLLISSLADPSEAVQRWAYALLKRSHLPKAKMAIEDYQPYRFFRCLQVVEHQKAVRTVALDPNGNFLVSGSNDKTVKIWEINTGNLIKTGIGHTGSAIALAISPNGELFASGSGDNTIKLWELKTGKLRFTLRGHTGWVNALAFHPKGNMLVSGGADKTIALWNLDTQELIGTFYGHTSTVRSISISPQGNTLISGGNDNMIKIRNLLTGELLHTLTEHTGSVCSVAISPDGNILASGSNDTTLRLWNVGTGKLLYTLADHSSGVTSVSISQNNMMASSSDDGTIKIWDLEQARPIHTIPPLKTTHGNEGYMLCSAIGPNGDKIVTGFDGGKIKIWGIGDH</sequence>
<keyword evidence="1 3" id="KW-0853">WD repeat</keyword>
<dbReference type="PRINTS" id="PR00320">
    <property type="entry name" value="GPROTEINBRPT"/>
</dbReference>
<comment type="caution">
    <text evidence="5">The sequence shown here is derived from an EMBL/GenBank/DDBJ whole genome shotgun (WGS) entry which is preliminary data.</text>
</comment>
<dbReference type="InterPro" id="IPR036322">
    <property type="entry name" value="WD40_repeat_dom_sf"/>
</dbReference>
<feature type="repeat" description="WD" evidence="3">
    <location>
        <begin position="317"/>
        <end position="358"/>
    </location>
</feature>
<evidence type="ECO:0000256" key="1">
    <source>
        <dbReference type="ARBA" id="ARBA00022574"/>
    </source>
</evidence>
<feature type="repeat" description="WD" evidence="3">
    <location>
        <begin position="527"/>
        <end position="567"/>
    </location>
</feature>
<dbReference type="RefSeq" id="WP_368008290.1">
    <property type="nucleotide sequence ID" value="NZ_JAMXFF010000037.1"/>
</dbReference>
<feature type="repeat" description="WD" evidence="3">
    <location>
        <begin position="485"/>
        <end position="526"/>
    </location>
</feature>
<dbReference type="InterPro" id="IPR019775">
    <property type="entry name" value="WD40_repeat_CS"/>
</dbReference>
<organism evidence="5 6">
    <name type="scientific">Laspinema palackyanum D2a</name>
    <dbReference type="NCBI Taxonomy" id="2953684"/>
    <lineage>
        <taxon>Bacteria</taxon>
        <taxon>Bacillati</taxon>
        <taxon>Cyanobacteriota</taxon>
        <taxon>Cyanophyceae</taxon>
        <taxon>Oscillatoriophycideae</taxon>
        <taxon>Oscillatoriales</taxon>
        <taxon>Laspinemataceae</taxon>
        <taxon>Laspinema</taxon>
        <taxon>Laspinema palackyanum</taxon>
    </lineage>
</organism>
<dbReference type="InterPro" id="IPR015943">
    <property type="entry name" value="WD40/YVTN_repeat-like_dom_sf"/>
</dbReference>
<evidence type="ECO:0000256" key="3">
    <source>
        <dbReference type="PROSITE-ProRule" id="PRU00221"/>
    </source>
</evidence>
<evidence type="ECO:0000313" key="5">
    <source>
        <dbReference type="EMBL" id="MCT7968801.1"/>
    </source>
</evidence>
<feature type="repeat" description="WD" evidence="3">
    <location>
        <begin position="574"/>
        <end position="610"/>
    </location>
</feature>
<dbReference type="PANTHER" id="PTHR22847">
    <property type="entry name" value="WD40 REPEAT PROTEIN"/>
    <property type="match status" value="1"/>
</dbReference>
<keyword evidence="6" id="KW-1185">Reference proteome</keyword>
<dbReference type="PROSITE" id="PS50294">
    <property type="entry name" value="WD_REPEATS_REGION"/>
    <property type="match status" value="7"/>
</dbReference>
<dbReference type="PROSITE" id="PS00678">
    <property type="entry name" value="WD_REPEATS_1"/>
    <property type="match status" value="4"/>
</dbReference>
<feature type="coiled-coil region" evidence="4">
    <location>
        <begin position="108"/>
        <end position="144"/>
    </location>
</feature>
<reference evidence="5 6" key="1">
    <citation type="journal article" date="2022" name="Front. Microbiol.">
        <title>High genomic differentiation and limited gene flow indicate recent cryptic speciation within the genus Laspinema (cyanobacteria).</title>
        <authorList>
            <person name="Stanojkovic A."/>
            <person name="Skoupy S."/>
            <person name="Skaloud P."/>
            <person name="Dvorak P."/>
        </authorList>
    </citation>
    <scope>NUCLEOTIDE SEQUENCE [LARGE SCALE GENOMIC DNA]</scope>
    <source>
        <strain evidence="5 6">D2a</strain>
    </source>
</reference>
<dbReference type="PROSITE" id="PS50082">
    <property type="entry name" value="WD_REPEATS_2"/>
    <property type="match status" value="7"/>
</dbReference>
<evidence type="ECO:0000256" key="2">
    <source>
        <dbReference type="ARBA" id="ARBA00022737"/>
    </source>
</evidence>
<dbReference type="InterPro" id="IPR001680">
    <property type="entry name" value="WD40_rpt"/>
</dbReference>
<accession>A0ABT2MVN3</accession>
<dbReference type="PANTHER" id="PTHR22847:SF637">
    <property type="entry name" value="WD REPEAT DOMAIN 5B"/>
    <property type="match status" value="1"/>
</dbReference>
<evidence type="ECO:0008006" key="7">
    <source>
        <dbReference type="Google" id="ProtNLM"/>
    </source>
</evidence>
<gene>
    <name evidence="5" type="ORF">NG799_21050</name>
</gene>
<name>A0ABT2MVN3_9CYAN</name>
<feature type="repeat" description="WD" evidence="3">
    <location>
        <begin position="359"/>
        <end position="400"/>
    </location>
</feature>
<protein>
    <recommendedName>
        <fullName evidence="7">WD40 repeat-containing protein</fullName>
    </recommendedName>
</protein>
<dbReference type="InterPro" id="IPR020472">
    <property type="entry name" value="WD40_PAC1"/>
</dbReference>
<dbReference type="SUPFAM" id="SSF50978">
    <property type="entry name" value="WD40 repeat-like"/>
    <property type="match status" value="1"/>
</dbReference>
<feature type="repeat" description="WD" evidence="3">
    <location>
        <begin position="401"/>
        <end position="442"/>
    </location>
</feature>
<dbReference type="SMART" id="SM00320">
    <property type="entry name" value="WD40"/>
    <property type="match status" value="7"/>
</dbReference>
<feature type="repeat" description="WD" evidence="3">
    <location>
        <begin position="443"/>
        <end position="484"/>
    </location>
</feature>
<feature type="coiled-coil region" evidence="4">
    <location>
        <begin position="203"/>
        <end position="265"/>
    </location>
</feature>
<keyword evidence="2" id="KW-0677">Repeat</keyword>
<dbReference type="Pfam" id="PF00400">
    <property type="entry name" value="WD40"/>
    <property type="match status" value="7"/>
</dbReference>
<keyword evidence="4" id="KW-0175">Coiled coil</keyword>